<dbReference type="NCBIfam" id="TIGR03875">
    <property type="entry name" value="RNA_lig_partner"/>
    <property type="match status" value="1"/>
</dbReference>
<gene>
    <name evidence="6" type="ORF">EDC57_0499</name>
</gene>
<evidence type="ECO:0000256" key="3">
    <source>
        <dbReference type="ARBA" id="ARBA00022759"/>
    </source>
</evidence>
<comment type="function">
    <text evidence="5">RNA-free RNase P that catalyzes the removal of the 5'-leader sequence from pre-tRNA to produce the mature 5'-terminus.</text>
</comment>
<evidence type="ECO:0000313" key="7">
    <source>
        <dbReference type="Proteomes" id="UP000276634"/>
    </source>
</evidence>
<protein>
    <recommendedName>
        <fullName evidence="5">RNA-free ribonuclease P</fullName>
        <shortName evidence="5">RNA-free RNase P</shortName>
        <ecNumber evidence="5">3.1.26.5</ecNumber>
    </recommendedName>
    <alternativeName>
        <fullName evidence="5">Protein-only RNase P</fullName>
    </alternativeName>
</protein>
<dbReference type="GO" id="GO:0004526">
    <property type="term" value="F:ribonuclease P activity"/>
    <property type="evidence" value="ECO:0007669"/>
    <property type="project" value="UniProtKB-UniRule"/>
</dbReference>
<dbReference type="NCBIfam" id="NF003344">
    <property type="entry name" value="PRK04358.1-5"/>
    <property type="match status" value="1"/>
</dbReference>
<comment type="catalytic activity">
    <reaction evidence="5">
        <text>Endonucleolytic cleavage of RNA, removing 5'-extranucleotides from tRNA precursor.</text>
        <dbReference type="EC" id="3.1.26.5"/>
    </reaction>
</comment>
<dbReference type="GO" id="GO:0001682">
    <property type="term" value="P:tRNA 5'-leader removal"/>
    <property type="evidence" value="ECO:0007669"/>
    <property type="project" value="UniProtKB-UniRule"/>
</dbReference>
<keyword evidence="2 5" id="KW-0540">Nuclease</keyword>
<dbReference type="OrthoDB" id="263154at2"/>
<dbReference type="PANTHER" id="PTHR41173:SF1">
    <property type="entry name" value="RNA-FREE RIBONUCLEASE P"/>
    <property type="match status" value="1"/>
</dbReference>
<evidence type="ECO:0000256" key="4">
    <source>
        <dbReference type="ARBA" id="ARBA00022801"/>
    </source>
</evidence>
<dbReference type="RefSeq" id="WP_123399919.1">
    <property type="nucleotide sequence ID" value="NZ_RJVI01000001.1"/>
</dbReference>
<comment type="similarity">
    <text evidence="5">Belongs to the HARP family.</text>
</comment>
<proteinExistence type="inferred from homology"/>
<dbReference type="Proteomes" id="UP000276634">
    <property type="component" value="Unassembled WGS sequence"/>
</dbReference>
<dbReference type="EC" id="3.1.26.5" evidence="5"/>
<reference evidence="6 7" key="1">
    <citation type="submission" date="2018-11" db="EMBL/GenBank/DDBJ databases">
        <title>Genomic Encyclopedia of Type Strains, Phase IV (KMG-IV): sequencing the most valuable type-strain genomes for metagenomic binning, comparative biology and taxonomic classification.</title>
        <authorList>
            <person name="Goeker M."/>
        </authorList>
    </citation>
    <scope>NUCLEOTIDE SEQUENCE [LARGE SCALE GENOMIC DNA]</scope>
    <source>
        <strain evidence="6 7">DSM 100275</strain>
    </source>
</reference>
<evidence type="ECO:0000256" key="2">
    <source>
        <dbReference type="ARBA" id="ARBA00022722"/>
    </source>
</evidence>
<evidence type="ECO:0000256" key="1">
    <source>
        <dbReference type="ARBA" id="ARBA00022694"/>
    </source>
</evidence>
<dbReference type="EMBL" id="RJVI01000001">
    <property type="protein sequence ID" value="ROR34600.1"/>
    <property type="molecule type" value="Genomic_DNA"/>
</dbReference>
<keyword evidence="4 5" id="KW-0378">Hydrolase</keyword>
<dbReference type="InterPro" id="IPR014856">
    <property type="entry name" value="RNA_free_RNase_P"/>
</dbReference>
<dbReference type="AlphaFoldDB" id="A0A3N1Y774"/>
<name>A0A3N1Y774_9GAMM</name>
<keyword evidence="1 5" id="KW-0819">tRNA processing</keyword>
<dbReference type="Pfam" id="PF08745">
    <property type="entry name" value="PIN_5"/>
    <property type="match status" value="1"/>
</dbReference>
<evidence type="ECO:0000313" key="6">
    <source>
        <dbReference type="EMBL" id="ROR34600.1"/>
    </source>
</evidence>
<dbReference type="HAMAP" id="MF_01078">
    <property type="entry name" value="RNA_free_RNase_P"/>
    <property type="match status" value="1"/>
</dbReference>
<evidence type="ECO:0000256" key="5">
    <source>
        <dbReference type="HAMAP-Rule" id="MF_01078"/>
    </source>
</evidence>
<keyword evidence="3 5" id="KW-0255">Endonuclease</keyword>
<organism evidence="6 7">
    <name type="scientific">Inmirania thermothiophila</name>
    <dbReference type="NCBI Taxonomy" id="1750597"/>
    <lineage>
        <taxon>Bacteria</taxon>
        <taxon>Pseudomonadati</taxon>
        <taxon>Pseudomonadota</taxon>
        <taxon>Gammaproteobacteria</taxon>
        <taxon>Chromatiales</taxon>
        <taxon>Ectothiorhodospiraceae</taxon>
        <taxon>Inmirania</taxon>
    </lineage>
</organism>
<dbReference type="CDD" id="cd18691">
    <property type="entry name" value="PIN_VapC-like"/>
    <property type="match status" value="1"/>
</dbReference>
<keyword evidence="7" id="KW-1185">Reference proteome</keyword>
<sequence length="196" mass="22699">MESYVLDTSLFTNPDVYAQFADEPHGAITAFVALAPRAHARFYMPISVYEELGRMRDLAEVAADFETVVYIRSPRRFGMQLPSEILYEFIEEVRERINRGLRIAEEHMRLAGRSVDAGDAERLMHHLRERYREALRKGIVDSREDADVLLLAYEVDGVVVSADEGLLRWADRLGVKIIDPRHFRRILENRIEHFAP</sequence>
<accession>A0A3N1Y774</accession>
<dbReference type="PANTHER" id="PTHR41173">
    <property type="entry name" value="UPF0278 PROTEIN TK1425"/>
    <property type="match status" value="1"/>
</dbReference>
<comment type="caution">
    <text evidence="6">The sequence shown here is derived from an EMBL/GenBank/DDBJ whole genome shotgun (WGS) entry which is preliminary data.</text>
</comment>